<dbReference type="EMBL" id="JASPKZ010002300">
    <property type="protein sequence ID" value="KAJ9595981.1"/>
    <property type="molecule type" value="Genomic_DNA"/>
</dbReference>
<dbReference type="AlphaFoldDB" id="A0AAD8AC83"/>
<reference evidence="1" key="1">
    <citation type="journal article" date="2023" name="IScience">
        <title>Live-bearing cockroach genome reveals convergent evolutionary mechanisms linked to viviparity in insects and beyond.</title>
        <authorList>
            <person name="Fouks B."/>
            <person name="Harrison M.C."/>
            <person name="Mikhailova A.A."/>
            <person name="Marchal E."/>
            <person name="English S."/>
            <person name="Carruthers M."/>
            <person name="Jennings E.C."/>
            <person name="Chiamaka E.L."/>
            <person name="Frigard R.A."/>
            <person name="Pippel M."/>
            <person name="Attardo G.M."/>
            <person name="Benoit J.B."/>
            <person name="Bornberg-Bauer E."/>
            <person name="Tobe S.S."/>
        </authorList>
    </citation>
    <scope>NUCLEOTIDE SEQUENCE</scope>
    <source>
        <strain evidence="1">Stay&amp;Tobe</strain>
    </source>
</reference>
<sequence>KNVVMFYERSWNGSVPSTEIFKLLFGGGPIDINNQHPYNIMGSLTGPLIANCLAPYPMPHRLLTRRNVRHRVFTLNDVRRLDIEAQHSVKPRIIGIYRLMNVSWFGVSCIQEMDNRPYLTVGDKWTNYDQKHQLDMGSEAPSSSTNGGWCGDIILSRVSSSTDPLADTTSY</sequence>
<organism evidence="1 2">
    <name type="scientific">Diploptera punctata</name>
    <name type="common">Pacific beetle cockroach</name>
    <dbReference type="NCBI Taxonomy" id="6984"/>
    <lineage>
        <taxon>Eukaryota</taxon>
        <taxon>Metazoa</taxon>
        <taxon>Ecdysozoa</taxon>
        <taxon>Arthropoda</taxon>
        <taxon>Hexapoda</taxon>
        <taxon>Insecta</taxon>
        <taxon>Pterygota</taxon>
        <taxon>Neoptera</taxon>
        <taxon>Polyneoptera</taxon>
        <taxon>Dictyoptera</taxon>
        <taxon>Blattodea</taxon>
        <taxon>Blaberoidea</taxon>
        <taxon>Blaberidae</taxon>
        <taxon>Diplopterinae</taxon>
        <taxon>Diploptera</taxon>
    </lineage>
</organism>
<evidence type="ECO:0000313" key="2">
    <source>
        <dbReference type="Proteomes" id="UP001233999"/>
    </source>
</evidence>
<gene>
    <name evidence="1" type="ORF">L9F63_012802</name>
</gene>
<proteinExistence type="predicted"/>
<accession>A0AAD8AC83</accession>
<protein>
    <submittedName>
        <fullName evidence="1">Uncharacterized protein</fullName>
    </submittedName>
</protein>
<name>A0AAD8AC83_DIPPU</name>
<dbReference type="Proteomes" id="UP001233999">
    <property type="component" value="Unassembled WGS sequence"/>
</dbReference>
<feature type="non-terminal residue" evidence="1">
    <location>
        <position position="1"/>
    </location>
</feature>
<feature type="non-terminal residue" evidence="1">
    <location>
        <position position="171"/>
    </location>
</feature>
<keyword evidence="2" id="KW-1185">Reference proteome</keyword>
<evidence type="ECO:0000313" key="1">
    <source>
        <dbReference type="EMBL" id="KAJ9595981.1"/>
    </source>
</evidence>
<reference evidence="1" key="2">
    <citation type="submission" date="2023-05" db="EMBL/GenBank/DDBJ databases">
        <authorList>
            <person name="Fouks B."/>
        </authorList>
    </citation>
    <scope>NUCLEOTIDE SEQUENCE</scope>
    <source>
        <strain evidence="1">Stay&amp;Tobe</strain>
        <tissue evidence="1">Testes</tissue>
    </source>
</reference>
<comment type="caution">
    <text evidence="1">The sequence shown here is derived from an EMBL/GenBank/DDBJ whole genome shotgun (WGS) entry which is preliminary data.</text>
</comment>